<dbReference type="PANTHER" id="PTHR46708:SF2">
    <property type="entry name" value="FIBRONECTIN TYPE-III DOMAIN-CONTAINING PROTEIN"/>
    <property type="match status" value="1"/>
</dbReference>
<dbReference type="CDD" id="cd00063">
    <property type="entry name" value="FN3"/>
    <property type="match status" value="2"/>
</dbReference>
<feature type="domain" description="Fibronectin type-III" evidence="2">
    <location>
        <begin position="550"/>
        <end position="651"/>
    </location>
</feature>
<dbReference type="InterPro" id="IPR013783">
    <property type="entry name" value="Ig-like_fold"/>
</dbReference>
<protein>
    <recommendedName>
        <fullName evidence="2">Fibronectin type-III domain-containing protein</fullName>
    </recommendedName>
</protein>
<sequence>MSEELPSLKDVEELSPSDVNVTDAIDLSCRTVVVRMGERLGEFAIEFDGDMSAQVHVNKWQLFVYEVNPNDIADNSKNLDNETFSPLEQTGTEVTFNSILEPSKNSKIVKLAPGKVYRCGTRFHTDRWSAWSAPVMTSSFHSVVVHPSDIGEDSIRLCWGRAAERFLEGCAAELDSLSTKAVGDIAKFQLRVTRQRDNVREFDEEFDSSVRSVTVHSLIPGTAYVVEMRYESLLQTFFNWSEVLRFYTDAPMYVELLSRGEDVFSISWRREDLPPDTIGYRLPTTEVLFYELHIDGEGSSGTSIEIPAKDSTYRATQLFPGGEYSVYLRCLTKDGRWGGRSRVLEVRTACIPDLELLSVGESFLTVRWVRRVDEPGETRLEYELYELRGGYRHGMSLTGSTEVDTGKKYFTVSDLSPSTEYSVSVRLYVDGEWGRWTEPKSFFTNSKPALTLLERGEDFFTVKWPKVDGASSKTAAPQYNIVVKKRNENGPHSVILDQNVTPDSNPGFRVNNLDTDGVYEMTCRVLQVDDLTHTQLWGDYSPPLTVRTLRPVAVEVWDLGEDFVHVVWKHGLTDRGDSQANQNWRILKYEVVVGCMDTQEDEILHREVLDTNYLIKNLRPSFTYIISVRAFSERHQWGVWSKVTVRTFAPVRTSIHEIGEDYVRLMWHRRNTSQETESTETISAANYVSQYSILVFSVSDTEEDNVADDVSGYPRGGSARVVRRMTVPSYHSSLLINNLLPNLKYEAVVQASTESGKWGLWSTPLHFRTNSQVTIPVDNLSIGENYVNLEWERTAAPASSEENVQVGDLTIVAQQLRIRGVQGSAFSKDYNLKAEDRTLKVDGLSPATAYSVCIRVCGKSGLWGLWSQPIHVLTRGTILTKTVEVAENYIITAWERAKVPNPNRYPTGRGVVTTYHLRVYNQEGTHTETFLGDGDCPLPRLQSQTRHLLLRRAEGQLQ</sequence>
<dbReference type="SMART" id="SM00060">
    <property type="entry name" value="FN3"/>
    <property type="match status" value="6"/>
</dbReference>
<feature type="domain" description="Fibronectin type-III" evidence="2">
    <location>
        <begin position="141"/>
        <end position="251"/>
    </location>
</feature>
<feature type="domain" description="Fibronectin type-III" evidence="2">
    <location>
        <begin position="350"/>
        <end position="449"/>
    </location>
</feature>
<dbReference type="EMBL" id="LR877164">
    <property type="protein sequence ID" value="CAD2221331.1"/>
    <property type="molecule type" value="Genomic_DNA"/>
</dbReference>
<evidence type="ECO:0000256" key="1">
    <source>
        <dbReference type="ARBA" id="ARBA00022737"/>
    </source>
</evidence>
<proteinExistence type="predicted"/>
<evidence type="ECO:0000313" key="3">
    <source>
        <dbReference type="EMBL" id="CAD2221331.1"/>
    </source>
</evidence>
<organism evidence="3 4">
    <name type="scientific">Angomonas deanei</name>
    <dbReference type="NCBI Taxonomy" id="59799"/>
    <lineage>
        <taxon>Eukaryota</taxon>
        <taxon>Discoba</taxon>
        <taxon>Euglenozoa</taxon>
        <taxon>Kinetoplastea</taxon>
        <taxon>Metakinetoplastina</taxon>
        <taxon>Trypanosomatida</taxon>
        <taxon>Trypanosomatidae</taxon>
        <taxon>Strigomonadinae</taxon>
        <taxon>Angomonas</taxon>
    </lineage>
</organism>
<dbReference type="AlphaFoldDB" id="A0A7G2CQR1"/>
<feature type="domain" description="Fibronectin type-III" evidence="2">
    <location>
        <begin position="769"/>
        <end position="877"/>
    </location>
</feature>
<dbReference type="Pfam" id="PF00041">
    <property type="entry name" value="fn3"/>
    <property type="match status" value="1"/>
</dbReference>
<keyword evidence="4" id="KW-1185">Reference proteome</keyword>
<dbReference type="VEuPathDB" id="TriTrypDB:ADEAN_000886300"/>
<evidence type="ECO:0000259" key="2">
    <source>
        <dbReference type="PROSITE" id="PS50853"/>
    </source>
</evidence>
<evidence type="ECO:0000313" key="4">
    <source>
        <dbReference type="Proteomes" id="UP000515908"/>
    </source>
</evidence>
<dbReference type="InterPro" id="IPR036116">
    <property type="entry name" value="FN3_sf"/>
</dbReference>
<dbReference type="SUPFAM" id="SSF49265">
    <property type="entry name" value="Fibronectin type III"/>
    <property type="match status" value="5"/>
</dbReference>
<gene>
    <name evidence="3" type="ORF">ADEAN_000886300</name>
</gene>
<dbReference type="PANTHER" id="PTHR46708">
    <property type="entry name" value="TENASCIN"/>
    <property type="match status" value="1"/>
</dbReference>
<dbReference type="Gene3D" id="2.60.40.10">
    <property type="entry name" value="Immunoglobulins"/>
    <property type="match status" value="5"/>
</dbReference>
<name>A0A7G2CQR1_9TRYP</name>
<accession>A0A7G2CQR1</accession>
<reference evidence="3 4" key="1">
    <citation type="submission" date="2020-08" db="EMBL/GenBank/DDBJ databases">
        <authorList>
            <person name="Newling K."/>
            <person name="Davey J."/>
            <person name="Forrester S."/>
        </authorList>
    </citation>
    <scope>NUCLEOTIDE SEQUENCE [LARGE SCALE GENOMIC DNA]</scope>
    <source>
        <strain evidence="4">Crithidia deanei Carvalho (ATCC PRA-265)</strain>
    </source>
</reference>
<keyword evidence="1" id="KW-0677">Repeat</keyword>
<dbReference type="PROSITE" id="PS50853">
    <property type="entry name" value="FN3"/>
    <property type="match status" value="4"/>
</dbReference>
<dbReference type="InterPro" id="IPR003961">
    <property type="entry name" value="FN3_dom"/>
</dbReference>
<dbReference type="InterPro" id="IPR050991">
    <property type="entry name" value="ECM_Regulatory_Proteins"/>
</dbReference>
<dbReference type="Proteomes" id="UP000515908">
    <property type="component" value="Chromosome 20"/>
</dbReference>